<name>A0ACC1TCB8_9APHY</name>
<sequence>MGPLARIIQVKGSKSNKPSTCVSQTAQSHNHLADLPWTDSQSTLQSSITVQKAKVQHFDAQMLEDENQAWGKPR</sequence>
<keyword evidence="2" id="KW-1185">Reference proteome</keyword>
<reference evidence="1" key="1">
    <citation type="submission" date="2022-07" db="EMBL/GenBank/DDBJ databases">
        <title>Genome Sequence of Phlebia brevispora.</title>
        <authorList>
            <person name="Buettner E."/>
        </authorList>
    </citation>
    <scope>NUCLEOTIDE SEQUENCE</scope>
    <source>
        <strain evidence="1">MPL23</strain>
    </source>
</reference>
<proteinExistence type="predicted"/>
<protein>
    <submittedName>
        <fullName evidence="1">Uncharacterized protein</fullName>
    </submittedName>
</protein>
<gene>
    <name evidence="1" type="ORF">NM688_g1253</name>
</gene>
<evidence type="ECO:0000313" key="1">
    <source>
        <dbReference type="EMBL" id="KAJ3557834.1"/>
    </source>
</evidence>
<accession>A0ACC1TCB8</accession>
<comment type="caution">
    <text evidence="1">The sequence shown here is derived from an EMBL/GenBank/DDBJ whole genome shotgun (WGS) entry which is preliminary data.</text>
</comment>
<evidence type="ECO:0000313" key="2">
    <source>
        <dbReference type="Proteomes" id="UP001148662"/>
    </source>
</evidence>
<organism evidence="1 2">
    <name type="scientific">Phlebia brevispora</name>
    <dbReference type="NCBI Taxonomy" id="194682"/>
    <lineage>
        <taxon>Eukaryota</taxon>
        <taxon>Fungi</taxon>
        <taxon>Dikarya</taxon>
        <taxon>Basidiomycota</taxon>
        <taxon>Agaricomycotina</taxon>
        <taxon>Agaricomycetes</taxon>
        <taxon>Polyporales</taxon>
        <taxon>Meruliaceae</taxon>
        <taxon>Phlebia</taxon>
    </lineage>
</organism>
<dbReference type="Proteomes" id="UP001148662">
    <property type="component" value="Unassembled WGS sequence"/>
</dbReference>
<dbReference type="EMBL" id="JANHOG010000128">
    <property type="protein sequence ID" value="KAJ3557834.1"/>
    <property type="molecule type" value="Genomic_DNA"/>
</dbReference>